<organism evidence="6 7">
    <name type="scientific">Kutzneria buriramensis</name>
    <dbReference type="NCBI Taxonomy" id="1045776"/>
    <lineage>
        <taxon>Bacteria</taxon>
        <taxon>Bacillati</taxon>
        <taxon>Actinomycetota</taxon>
        <taxon>Actinomycetes</taxon>
        <taxon>Pseudonocardiales</taxon>
        <taxon>Pseudonocardiaceae</taxon>
        <taxon>Kutzneria</taxon>
    </lineage>
</organism>
<dbReference type="SUPFAM" id="SSF75005">
    <property type="entry name" value="Arabinanase/levansucrase/invertase"/>
    <property type="match status" value="1"/>
</dbReference>
<dbReference type="EC" id="3.2.1.26" evidence="2"/>
<proteinExistence type="inferred from homology"/>
<dbReference type="Gene3D" id="2.115.10.20">
    <property type="entry name" value="Glycosyl hydrolase domain, family 43"/>
    <property type="match status" value="1"/>
</dbReference>
<dbReference type="InterPro" id="IPR051214">
    <property type="entry name" value="GH32_Enzymes"/>
</dbReference>
<name>A0A3E0GWS1_9PSEU</name>
<dbReference type="PANTHER" id="PTHR43101:SF1">
    <property type="entry name" value="BETA-FRUCTOSIDASE"/>
    <property type="match status" value="1"/>
</dbReference>
<dbReference type="GO" id="GO:0004564">
    <property type="term" value="F:beta-fructofuranosidase activity"/>
    <property type="evidence" value="ECO:0007669"/>
    <property type="project" value="UniProtKB-EC"/>
</dbReference>
<sequence>MRFAPPGLFLNDFELLTIDSVYHLLHVQGPWAATFDEKTMETSYGHASSLNLVDWEPLGPCFGVASPGNFDDSGVWAMHTVPLSSGAAMAYTGVTARPWAEQAIGLAHTDSRDGTGWRRVRSDPIVRADPRWYRVDEPGMAWRDPFVVPGEGTRWAMAVCASDRSRPLGVSGCVGLATSDDLVNWEVQPPMLSPGTIDELECPVLERIPQGWLLLGSHAPVHQIRAWTAPELGGPWHPLGPIAPPGPYAPRLVRGPRDELLLLHTVQRRTGLTDEGKPCRGMLAQPKLLDLSDPTRPRLRWWPGLDPYFLPACLSGQTSGTVTVRPKGPVSIALRQSLELRYVDRSLELWRPGGGGEVVELRSVPTRLRLLLVGEFIEVYADDELVLCTSDYGGRIPPMLYTSRGPGVQLQLRPIATLATTRDDVSSMFSYSFPPLRRLG</sequence>
<evidence type="ECO:0000313" key="6">
    <source>
        <dbReference type="EMBL" id="REH28565.1"/>
    </source>
</evidence>
<evidence type="ECO:0000313" key="7">
    <source>
        <dbReference type="Proteomes" id="UP000256269"/>
    </source>
</evidence>
<dbReference type="PANTHER" id="PTHR43101">
    <property type="entry name" value="BETA-FRUCTOSIDASE"/>
    <property type="match status" value="1"/>
</dbReference>
<evidence type="ECO:0000256" key="2">
    <source>
        <dbReference type="ARBA" id="ARBA00012758"/>
    </source>
</evidence>
<keyword evidence="4" id="KW-0326">Glycosidase</keyword>
<dbReference type="EMBL" id="QUNO01000026">
    <property type="protein sequence ID" value="REH28565.1"/>
    <property type="molecule type" value="Genomic_DNA"/>
</dbReference>
<evidence type="ECO:0000259" key="5">
    <source>
        <dbReference type="Pfam" id="PF00251"/>
    </source>
</evidence>
<protein>
    <recommendedName>
        <fullName evidence="2">beta-fructofuranosidase</fullName>
        <ecNumber evidence="2">3.2.1.26</ecNumber>
    </recommendedName>
</protein>
<evidence type="ECO:0000256" key="1">
    <source>
        <dbReference type="ARBA" id="ARBA00009902"/>
    </source>
</evidence>
<dbReference type="Proteomes" id="UP000256269">
    <property type="component" value="Unassembled WGS sequence"/>
</dbReference>
<dbReference type="InterPro" id="IPR013148">
    <property type="entry name" value="Glyco_hydro_32_N"/>
</dbReference>
<comment type="caution">
    <text evidence="6">The sequence shown here is derived from an EMBL/GenBank/DDBJ whole genome shotgun (WGS) entry which is preliminary data.</text>
</comment>
<reference evidence="6 7" key="1">
    <citation type="submission" date="2018-08" db="EMBL/GenBank/DDBJ databases">
        <title>Genomic Encyclopedia of Archaeal and Bacterial Type Strains, Phase II (KMG-II): from individual species to whole genera.</title>
        <authorList>
            <person name="Goeker M."/>
        </authorList>
    </citation>
    <scope>NUCLEOTIDE SEQUENCE [LARGE SCALE GENOMIC DNA]</scope>
    <source>
        <strain evidence="6 7">DSM 45791</strain>
    </source>
</reference>
<dbReference type="InterPro" id="IPR001362">
    <property type="entry name" value="Glyco_hydro_32"/>
</dbReference>
<dbReference type="AlphaFoldDB" id="A0A3E0GWS1"/>
<dbReference type="RefSeq" id="WP_116181355.1">
    <property type="nucleotide sequence ID" value="NZ_CP144375.1"/>
</dbReference>
<keyword evidence="7" id="KW-1185">Reference proteome</keyword>
<comment type="similarity">
    <text evidence="1">Belongs to the glycosyl hydrolase 32 family.</text>
</comment>
<evidence type="ECO:0000256" key="4">
    <source>
        <dbReference type="ARBA" id="ARBA00023295"/>
    </source>
</evidence>
<feature type="domain" description="Glycosyl hydrolase family 32 N-terminal" evidence="5">
    <location>
        <begin position="3"/>
        <end position="209"/>
    </location>
</feature>
<dbReference type="InterPro" id="IPR023296">
    <property type="entry name" value="Glyco_hydro_beta-prop_sf"/>
</dbReference>
<dbReference type="SMART" id="SM00640">
    <property type="entry name" value="Glyco_32"/>
    <property type="match status" value="1"/>
</dbReference>
<gene>
    <name evidence="6" type="ORF">BCF44_1267</name>
</gene>
<dbReference type="OrthoDB" id="9759709at2"/>
<evidence type="ECO:0000256" key="3">
    <source>
        <dbReference type="ARBA" id="ARBA00022801"/>
    </source>
</evidence>
<dbReference type="GO" id="GO:0005975">
    <property type="term" value="P:carbohydrate metabolic process"/>
    <property type="evidence" value="ECO:0007669"/>
    <property type="project" value="InterPro"/>
</dbReference>
<dbReference type="Pfam" id="PF00251">
    <property type="entry name" value="Glyco_hydro_32N"/>
    <property type="match status" value="1"/>
</dbReference>
<accession>A0A3E0GWS1</accession>
<keyword evidence="3 6" id="KW-0378">Hydrolase</keyword>